<dbReference type="Gene3D" id="3.40.50.1820">
    <property type="entry name" value="alpha/beta hydrolase"/>
    <property type="match status" value="1"/>
</dbReference>
<evidence type="ECO:0000256" key="1">
    <source>
        <dbReference type="ARBA" id="ARBA00000697"/>
    </source>
</evidence>
<dbReference type="EC" id="2.3.1.122" evidence="4"/>
<dbReference type="GO" id="GO:0016788">
    <property type="term" value="F:hydrolase activity, acting on ester bonds"/>
    <property type="evidence" value="ECO:0007669"/>
    <property type="project" value="TreeGrafter"/>
</dbReference>
<evidence type="ECO:0000256" key="9">
    <source>
        <dbReference type="SAM" id="SignalP"/>
    </source>
</evidence>
<evidence type="ECO:0000313" key="10">
    <source>
        <dbReference type="EMBL" id="MUI15327.1"/>
    </source>
</evidence>
<comment type="caution">
    <text evidence="10">The sequence shown here is derived from an EMBL/GenBank/DDBJ whole genome shotgun (WGS) entry which is preliminary data.</text>
</comment>
<sequence length="312" mass="33298">MTAFPFSRRRLLAGGTAVLGSTLLPLAAHEAAAAAGDAEAWQPVMLPQARQRDMASAITGQRYRIFVSVPETPAPAAGHPVLYALDGNASFPVLALMARTAARRAGVTGLAAPVIVGIGYATAQDHDSKSRTRDYTPPAAGAPAAEGGADRFLDFIEQELKPLVRTLAPVDPRRQALYGHSFGGLCTLYTLFTRPAMFQTYVAASPSIWYGDRVVLDGLEGFAQRVAALPGKPSLLMTVGELEQKRPADARAGSHDAALLQRRMVDSARDLAARLQAGGPLLERVRFHELAHEDHGSAAYPAMARGIEFFMN</sequence>
<organism evidence="10 11">
    <name type="scientific">Pseudoduganella dura</name>
    <dbReference type="NCBI Taxonomy" id="321982"/>
    <lineage>
        <taxon>Bacteria</taxon>
        <taxon>Pseudomonadati</taxon>
        <taxon>Pseudomonadota</taxon>
        <taxon>Betaproteobacteria</taxon>
        <taxon>Burkholderiales</taxon>
        <taxon>Oxalobacteraceae</taxon>
        <taxon>Telluria group</taxon>
        <taxon>Pseudoduganella</taxon>
    </lineage>
</organism>
<dbReference type="PANTHER" id="PTHR40841">
    <property type="entry name" value="SIDEROPHORE TRIACETYLFUSARININE C ESTERASE"/>
    <property type="match status" value="1"/>
</dbReference>
<protein>
    <recommendedName>
        <fullName evidence="7">Acyl-CoA:diacylglycerol acyltransferase</fullName>
        <ecNumber evidence="4">2.3.1.122</ecNumber>
        <ecNumber evidence="5">2.3.1.20</ecNumber>
    </recommendedName>
</protein>
<dbReference type="GO" id="GO:0004144">
    <property type="term" value="F:diacylglycerol O-acyltransferase activity"/>
    <property type="evidence" value="ECO:0007669"/>
    <property type="project" value="UniProtKB-EC"/>
</dbReference>
<keyword evidence="11" id="KW-1185">Reference proteome</keyword>
<dbReference type="Pfam" id="PF00756">
    <property type="entry name" value="Esterase"/>
    <property type="match status" value="1"/>
</dbReference>
<comment type="similarity">
    <text evidence="3">Belongs to the mycobacterial A85 antigen family.</text>
</comment>
<accession>A0A6I3XFV5</accession>
<name>A0A6I3XFV5_9BURK</name>
<evidence type="ECO:0000256" key="5">
    <source>
        <dbReference type="ARBA" id="ARBA00013244"/>
    </source>
</evidence>
<comment type="similarity">
    <text evidence="2">Belongs to the esterase D family.</text>
</comment>
<dbReference type="SUPFAM" id="SSF53474">
    <property type="entry name" value="alpha/beta-Hydrolases"/>
    <property type="match status" value="1"/>
</dbReference>
<dbReference type="PANTHER" id="PTHR40841:SF2">
    <property type="entry name" value="SIDEROPHORE-DEGRADING ESTERASE (EUROFUNG)"/>
    <property type="match status" value="1"/>
</dbReference>
<dbReference type="Proteomes" id="UP000431684">
    <property type="component" value="Unassembled WGS sequence"/>
</dbReference>
<comment type="catalytic activity">
    <reaction evidence="8">
        <text>an acyl-CoA + a 1,2-diacyl-sn-glycerol = a triacyl-sn-glycerol + CoA</text>
        <dbReference type="Rhea" id="RHEA:10868"/>
        <dbReference type="ChEBI" id="CHEBI:17815"/>
        <dbReference type="ChEBI" id="CHEBI:57287"/>
        <dbReference type="ChEBI" id="CHEBI:58342"/>
        <dbReference type="ChEBI" id="CHEBI:64615"/>
        <dbReference type="EC" id="2.3.1.20"/>
    </reaction>
</comment>
<evidence type="ECO:0000256" key="7">
    <source>
        <dbReference type="ARBA" id="ARBA00032572"/>
    </source>
</evidence>
<evidence type="ECO:0000256" key="3">
    <source>
        <dbReference type="ARBA" id="ARBA00005874"/>
    </source>
</evidence>
<dbReference type="EC" id="2.3.1.20" evidence="5"/>
<feature type="chain" id="PRO_5026189104" description="Acyl-CoA:diacylglycerol acyltransferase" evidence="9">
    <location>
        <begin position="28"/>
        <end position="312"/>
    </location>
</feature>
<dbReference type="AlphaFoldDB" id="A0A6I3XFV5"/>
<proteinExistence type="inferred from homology"/>
<reference evidence="10 11" key="1">
    <citation type="submission" date="2019-11" db="EMBL/GenBank/DDBJ databases">
        <title>Draft Genome Sequences of Six Type Strains of the Genus Massilia.</title>
        <authorList>
            <person name="Miess H."/>
            <person name="Frediansyah A."/>
            <person name="Goeker M."/>
            <person name="Gross H."/>
        </authorList>
    </citation>
    <scope>NUCLEOTIDE SEQUENCE [LARGE SCALE GENOMIC DNA]</scope>
    <source>
        <strain evidence="10 11">DSM 17513</strain>
    </source>
</reference>
<evidence type="ECO:0000256" key="2">
    <source>
        <dbReference type="ARBA" id="ARBA00005622"/>
    </source>
</evidence>
<dbReference type="InterPro" id="IPR029058">
    <property type="entry name" value="AB_hydrolase_fold"/>
</dbReference>
<dbReference type="EMBL" id="WNWM01000002">
    <property type="protein sequence ID" value="MUI15327.1"/>
    <property type="molecule type" value="Genomic_DNA"/>
</dbReference>
<comment type="catalytic activity">
    <reaction evidence="1">
        <text>2 alpha,alpha'-trehalose 6-mycolate = alpha,alpha'-trehalose 6,6'-bismycolate + alpha,alpha-trehalose</text>
        <dbReference type="Rhea" id="RHEA:23472"/>
        <dbReference type="ChEBI" id="CHEBI:16551"/>
        <dbReference type="ChEBI" id="CHEBI:18195"/>
        <dbReference type="ChEBI" id="CHEBI:18234"/>
        <dbReference type="EC" id="2.3.1.122"/>
    </reaction>
</comment>
<dbReference type="OrthoDB" id="9784036at2"/>
<evidence type="ECO:0000256" key="8">
    <source>
        <dbReference type="ARBA" id="ARBA00048109"/>
    </source>
</evidence>
<gene>
    <name evidence="10" type="ORF">GJV26_23125</name>
</gene>
<dbReference type="InterPro" id="IPR006311">
    <property type="entry name" value="TAT_signal"/>
</dbReference>
<keyword evidence="9" id="KW-0732">Signal</keyword>
<dbReference type="InterPro" id="IPR052558">
    <property type="entry name" value="Siderophore_Hydrolase_D"/>
</dbReference>
<dbReference type="RefSeq" id="WP_155711032.1">
    <property type="nucleotide sequence ID" value="NZ_BMWU01000004.1"/>
</dbReference>
<evidence type="ECO:0000256" key="6">
    <source>
        <dbReference type="ARBA" id="ARBA00022801"/>
    </source>
</evidence>
<keyword evidence="6 10" id="KW-0378">Hydrolase</keyword>
<feature type="signal peptide" evidence="9">
    <location>
        <begin position="1"/>
        <end position="27"/>
    </location>
</feature>
<dbReference type="PROSITE" id="PS51318">
    <property type="entry name" value="TAT"/>
    <property type="match status" value="1"/>
</dbReference>
<dbReference type="InterPro" id="IPR000801">
    <property type="entry name" value="Esterase-like"/>
</dbReference>
<evidence type="ECO:0000313" key="11">
    <source>
        <dbReference type="Proteomes" id="UP000431684"/>
    </source>
</evidence>
<evidence type="ECO:0000256" key="4">
    <source>
        <dbReference type="ARBA" id="ARBA00012820"/>
    </source>
</evidence>
<dbReference type="GO" id="GO:0050348">
    <property type="term" value="F:trehalose O-mycolyltransferase activity"/>
    <property type="evidence" value="ECO:0007669"/>
    <property type="project" value="UniProtKB-EC"/>
</dbReference>